<keyword evidence="4" id="KW-0675">Receptor</keyword>
<protein>
    <submittedName>
        <fullName evidence="7">Diguanylate cyclase (GGDEF) domain-containing protein</fullName>
    </submittedName>
</protein>
<dbReference type="InterPro" id="IPR029787">
    <property type="entry name" value="Nucleotide_cyclase"/>
</dbReference>
<dbReference type="RefSeq" id="WP_091958617.1">
    <property type="nucleotide sequence ID" value="NZ_FOLH01000001.1"/>
</dbReference>
<dbReference type="EMBL" id="FOLH01000001">
    <property type="protein sequence ID" value="SFB84433.1"/>
    <property type="molecule type" value="Genomic_DNA"/>
</dbReference>
<dbReference type="OrthoDB" id="9808408at2"/>
<dbReference type="Pfam" id="PF08446">
    <property type="entry name" value="PAS_2"/>
    <property type="match status" value="1"/>
</dbReference>
<dbReference type="Pfam" id="PF00990">
    <property type="entry name" value="GGDEF"/>
    <property type="match status" value="1"/>
</dbReference>
<dbReference type="GO" id="GO:0006355">
    <property type="term" value="P:regulation of DNA-templated transcription"/>
    <property type="evidence" value="ECO:0007669"/>
    <property type="project" value="InterPro"/>
</dbReference>
<dbReference type="InterPro" id="IPR016132">
    <property type="entry name" value="Phyto_chromo_attachment"/>
</dbReference>
<keyword evidence="2" id="KW-0716">Sensory transduction</keyword>
<evidence type="ECO:0000313" key="8">
    <source>
        <dbReference type="Proteomes" id="UP000199058"/>
    </source>
</evidence>
<dbReference type="InterPro" id="IPR035965">
    <property type="entry name" value="PAS-like_dom_sf"/>
</dbReference>
<dbReference type="Gene3D" id="3.30.450.270">
    <property type="match status" value="1"/>
</dbReference>
<dbReference type="SUPFAM" id="SSF55785">
    <property type="entry name" value="PYP-like sensor domain (PAS domain)"/>
    <property type="match status" value="1"/>
</dbReference>
<feature type="domain" description="GGDEF" evidence="6">
    <location>
        <begin position="545"/>
        <end position="682"/>
    </location>
</feature>
<accession>A0A1I1EHK4</accession>
<dbReference type="Gene3D" id="3.30.450.40">
    <property type="match status" value="1"/>
</dbReference>
<dbReference type="SUPFAM" id="SSF55073">
    <property type="entry name" value="Nucleotide cyclase"/>
    <property type="match status" value="1"/>
</dbReference>
<dbReference type="GO" id="GO:0009881">
    <property type="term" value="F:photoreceptor activity"/>
    <property type="evidence" value="ECO:0007669"/>
    <property type="project" value="UniProtKB-KW"/>
</dbReference>
<dbReference type="InterPro" id="IPR029016">
    <property type="entry name" value="GAF-like_dom_sf"/>
</dbReference>
<dbReference type="PRINTS" id="PR01033">
    <property type="entry name" value="PHYTOCHROME"/>
</dbReference>
<keyword evidence="8" id="KW-1185">Reference proteome</keyword>
<dbReference type="InterPro" id="IPR003018">
    <property type="entry name" value="GAF"/>
</dbReference>
<dbReference type="InterPro" id="IPR013515">
    <property type="entry name" value="Phytochrome_cen-reg"/>
</dbReference>
<evidence type="ECO:0000256" key="2">
    <source>
        <dbReference type="ARBA" id="ARBA00022606"/>
    </source>
</evidence>
<dbReference type="CDD" id="cd01949">
    <property type="entry name" value="GGDEF"/>
    <property type="match status" value="1"/>
</dbReference>
<sequence length="685" mass="77530">MTPSAVAYEISNCEKEPIHTPAAIQPDGLLLVIEPRTFNILQASANTKDWLGIDAEQLLGTYLPDLLGEELNPFLDQILSHPSNYQPNLLPIEFQKSKFVLRGHHNAGGILVEMEPLPKDDQLLTYRLFTQLNNFFHELELTSDPERLLKMAAKMLRKVTGHESVMVYKFDNEWNGQIIIEDRADGQERFKGHHFPASDIPAQARRLYRINRVRRISNANYTPVPLVPATNPLVGDLDMTLTQLRSVSPIHLEYMRNMGTASSLTLSLMPDGHLWGMIVCHGDQPNYVSQPVRTFCKMVTQLVSENLQLALNRQFNHQMTRLGRAIDQFNAPFQATYNLHEGLAGLKELLDPFESDAIFLRLDGIDYQFGREVDAQEMQCLRSSVRHQTHAGMAYAEHLPENYQGQAHWICGYLFLPLAASGDEYMIFLRKERPLEVTWAGKPAKAVREELTPGEFNLSPRESFEKWTEKVRGQSLPWERHHRAAASRLRRAINLRMATEMVRLRQHDAEMAHLATHDALTGLPNRLLVDDRLEQALAKARRERGAGAVLFVDLDGFKPINDRYGHDVGDKILCLLSHRLSSSIRESDTFARLGGDEFLFIITGFSSKSTTLFGAETLACKLLESLKEPFVVNGQTFQVGASIGIAIYPFDADEPNELIKKADQAMYVVKETGRSNYHFYADGSP</sequence>
<dbReference type="InterPro" id="IPR013654">
    <property type="entry name" value="PAS_2"/>
</dbReference>
<evidence type="ECO:0000256" key="4">
    <source>
        <dbReference type="ARBA" id="ARBA00023170"/>
    </source>
</evidence>
<name>A0A1I1EHK4_9GAMM</name>
<dbReference type="PROSITE" id="PS50887">
    <property type="entry name" value="GGDEF"/>
    <property type="match status" value="1"/>
</dbReference>
<evidence type="ECO:0000256" key="1">
    <source>
        <dbReference type="ARBA" id="ARBA00022543"/>
    </source>
</evidence>
<dbReference type="Pfam" id="PF01590">
    <property type="entry name" value="GAF"/>
    <property type="match status" value="1"/>
</dbReference>
<dbReference type="SMART" id="SM00065">
    <property type="entry name" value="GAF"/>
    <property type="match status" value="1"/>
</dbReference>
<dbReference type="NCBIfam" id="TIGR00254">
    <property type="entry name" value="GGDEF"/>
    <property type="match status" value="1"/>
</dbReference>
<dbReference type="AlphaFoldDB" id="A0A1I1EHK4"/>
<proteinExistence type="predicted"/>
<dbReference type="Proteomes" id="UP000199058">
    <property type="component" value="Unassembled WGS sequence"/>
</dbReference>
<dbReference type="STRING" id="1122252.SAMN05660443_0493"/>
<dbReference type="InterPro" id="IPR000160">
    <property type="entry name" value="GGDEF_dom"/>
</dbReference>
<evidence type="ECO:0000259" key="5">
    <source>
        <dbReference type="PROSITE" id="PS50046"/>
    </source>
</evidence>
<gene>
    <name evidence="7" type="ORF">SAMN05660443_0493</name>
</gene>
<dbReference type="Gene3D" id="3.30.450.20">
    <property type="entry name" value="PAS domain"/>
    <property type="match status" value="1"/>
</dbReference>
<keyword evidence="1" id="KW-0600">Photoreceptor protein</keyword>
<evidence type="ECO:0000259" key="6">
    <source>
        <dbReference type="PROSITE" id="PS50887"/>
    </source>
</evidence>
<dbReference type="PROSITE" id="PS50046">
    <property type="entry name" value="PHYTOCHROME_2"/>
    <property type="match status" value="1"/>
</dbReference>
<keyword evidence="3" id="KW-0157">Chromophore</keyword>
<dbReference type="SMART" id="SM00267">
    <property type="entry name" value="GGDEF"/>
    <property type="match status" value="1"/>
</dbReference>
<dbReference type="PANTHER" id="PTHR46663">
    <property type="entry name" value="DIGUANYLATE CYCLASE DGCT-RELATED"/>
    <property type="match status" value="1"/>
</dbReference>
<reference evidence="7 8" key="1">
    <citation type="submission" date="2016-10" db="EMBL/GenBank/DDBJ databases">
        <authorList>
            <person name="de Groot N.N."/>
        </authorList>
    </citation>
    <scope>NUCLEOTIDE SEQUENCE [LARGE SCALE GENOMIC DNA]</scope>
    <source>
        <strain evidence="7 8">DSM 18438</strain>
    </source>
</reference>
<evidence type="ECO:0000256" key="3">
    <source>
        <dbReference type="ARBA" id="ARBA00022991"/>
    </source>
</evidence>
<dbReference type="InterPro" id="IPR001294">
    <property type="entry name" value="Phytochrome"/>
</dbReference>
<feature type="domain" description="Phytochrome chromophore attachment site" evidence="5">
    <location>
        <begin position="144"/>
        <end position="301"/>
    </location>
</feature>
<dbReference type="InterPro" id="IPR043150">
    <property type="entry name" value="Phytochrome_PHY_sf"/>
</dbReference>
<dbReference type="InterPro" id="IPR052163">
    <property type="entry name" value="DGC-Regulatory_Protein"/>
</dbReference>
<dbReference type="PANTHER" id="PTHR46663:SF2">
    <property type="entry name" value="GGDEF DOMAIN-CONTAINING PROTEIN"/>
    <property type="match status" value="1"/>
</dbReference>
<dbReference type="GO" id="GO:0009584">
    <property type="term" value="P:detection of visible light"/>
    <property type="evidence" value="ECO:0007669"/>
    <property type="project" value="InterPro"/>
</dbReference>
<organism evidence="7 8">
    <name type="scientific">Marinospirillum celere</name>
    <dbReference type="NCBI Taxonomy" id="1122252"/>
    <lineage>
        <taxon>Bacteria</taxon>
        <taxon>Pseudomonadati</taxon>
        <taxon>Pseudomonadota</taxon>
        <taxon>Gammaproteobacteria</taxon>
        <taxon>Oceanospirillales</taxon>
        <taxon>Oceanospirillaceae</taxon>
        <taxon>Marinospirillum</taxon>
    </lineage>
</organism>
<dbReference type="InterPro" id="IPR043128">
    <property type="entry name" value="Rev_trsase/Diguanyl_cyclase"/>
</dbReference>
<dbReference type="Gene3D" id="3.30.70.270">
    <property type="match status" value="1"/>
</dbReference>
<evidence type="ECO:0000313" key="7">
    <source>
        <dbReference type="EMBL" id="SFB84433.1"/>
    </source>
</evidence>
<dbReference type="SUPFAM" id="SSF55781">
    <property type="entry name" value="GAF domain-like"/>
    <property type="match status" value="2"/>
</dbReference>
<dbReference type="Pfam" id="PF00360">
    <property type="entry name" value="PHY"/>
    <property type="match status" value="1"/>
</dbReference>